<protein>
    <submittedName>
        <fullName evidence="1">Uncharacterized protein</fullName>
    </submittedName>
</protein>
<organism evidence="1 2">
    <name type="scientific">Phaseolus coccineus</name>
    <name type="common">Scarlet runner bean</name>
    <name type="synonym">Phaseolus multiflorus</name>
    <dbReference type="NCBI Taxonomy" id="3886"/>
    <lineage>
        <taxon>Eukaryota</taxon>
        <taxon>Viridiplantae</taxon>
        <taxon>Streptophyta</taxon>
        <taxon>Embryophyta</taxon>
        <taxon>Tracheophyta</taxon>
        <taxon>Spermatophyta</taxon>
        <taxon>Magnoliopsida</taxon>
        <taxon>eudicotyledons</taxon>
        <taxon>Gunneridae</taxon>
        <taxon>Pentapetalae</taxon>
        <taxon>rosids</taxon>
        <taxon>fabids</taxon>
        <taxon>Fabales</taxon>
        <taxon>Fabaceae</taxon>
        <taxon>Papilionoideae</taxon>
        <taxon>50 kb inversion clade</taxon>
        <taxon>NPAAA clade</taxon>
        <taxon>indigoferoid/millettioid clade</taxon>
        <taxon>Phaseoleae</taxon>
        <taxon>Phaseolus</taxon>
    </lineage>
</organism>
<reference evidence="1 2" key="1">
    <citation type="submission" date="2024-01" db="EMBL/GenBank/DDBJ databases">
        <title>The genomes of 5 underutilized Papilionoideae crops provide insights into root nodulation and disease resistanc.</title>
        <authorList>
            <person name="Jiang F."/>
        </authorList>
    </citation>
    <scope>NUCLEOTIDE SEQUENCE [LARGE SCALE GENOMIC DNA]</scope>
    <source>
        <strain evidence="1">JINMINGXINNONG_FW02</strain>
        <tissue evidence="1">Leaves</tissue>
    </source>
</reference>
<proteinExistence type="predicted"/>
<dbReference type="AlphaFoldDB" id="A0AAN9QE56"/>
<evidence type="ECO:0000313" key="1">
    <source>
        <dbReference type="EMBL" id="KAK7331849.1"/>
    </source>
</evidence>
<sequence length="101" mass="11441">MLHNCLYHALITRSTRGPLTLDDGDEFFRYSSHVSGAFPDFYDEEERGAKSSYSKYVPVNTTPSNKERQQNHFLSTASEASLSFPSIQLPSLDFLSVFLMP</sequence>
<gene>
    <name evidence="1" type="ORF">VNO80_28590</name>
</gene>
<comment type="caution">
    <text evidence="1">The sequence shown here is derived from an EMBL/GenBank/DDBJ whole genome shotgun (WGS) entry which is preliminary data.</text>
</comment>
<name>A0AAN9QE56_PHACN</name>
<keyword evidence="2" id="KW-1185">Reference proteome</keyword>
<dbReference type="EMBL" id="JAYMYR010000011">
    <property type="protein sequence ID" value="KAK7331849.1"/>
    <property type="molecule type" value="Genomic_DNA"/>
</dbReference>
<accession>A0AAN9QE56</accession>
<dbReference type="Proteomes" id="UP001374584">
    <property type="component" value="Unassembled WGS sequence"/>
</dbReference>
<evidence type="ECO:0000313" key="2">
    <source>
        <dbReference type="Proteomes" id="UP001374584"/>
    </source>
</evidence>